<evidence type="ECO:0000256" key="9">
    <source>
        <dbReference type="SAM" id="Phobius"/>
    </source>
</evidence>
<feature type="domain" description="FAM171 C-terminal" evidence="12">
    <location>
        <begin position="853"/>
        <end position="1329"/>
    </location>
</feature>
<keyword evidence="7" id="KW-0325">Glycoprotein</keyword>
<evidence type="ECO:0000256" key="7">
    <source>
        <dbReference type="ARBA" id="ARBA00023180"/>
    </source>
</evidence>
<feature type="compositionally biased region" description="Low complexity" evidence="8">
    <location>
        <begin position="1281"/>
        <end position="1290"/>
    </location>
</feature>
<feature type="compositionally biased region" description="Basic residues" evidence="8">
    <location>
        <begin position="888"/>
        <end position="901"/>
    </location>
</feature>
<evidence type="ECO:0008006" key="15">
    <source>
        <dbReference type="Google" id="ProtNLM"/>
    </source>
</evidence>
<keyword evidence="4" id="KW-0732">Signal</keyword>
<dbReference type="InterPro" id="IPR005135">
    <property type="entry name" value="Endo/exonuclease/phosphatase"/>
</dbReference>
<dbReference type="GO" id="GO:0016020">
    <property type="term" value="C:membrane"/>
    <property type="evidence" value="ECO:0007669"/>
    <property type="project" value="UniProtKB-SubCell"/>
</dbReference>
<evidence type="ECO:0000256" key="2">
    <source>
        <dbReference type="ARBA" id="ARBA00006818"/>
    </source>
</evidence>
<sequence length="1332" mass="145748">MINNYFSCIHPWTLSHLDKFIPHILLRTLGLVMDDRLSLLGMYYVCYQILELLFRPLLQTEATEDEILSKMRSFHAGLSPQDPGGECDGQFLDFGTLEEAQATSGALEDAQAMYDTMLMSMVIQVPIPVVVPVSVPMSASVSIPVPLTVSVPVPVSVYVPFQFFVLCVRSHALRYLGRGGGTGLLMSREWLFTPLSFSTLSISSFEFHAITVSFPTKRHIIVIYHLPGSLDHFVDELDILLSQFPIEGNPLILLGDFNLPSDKLHSSCILLLLTAFDLTLNHSPPTHKAGNVLDLIFTRTTTSDIAVTPLHLSDHHFLSFSLSLPSLSIQSSPTCSSSLCRNLHSITPSSLASTILSTLPHPDSLSSLSLDTVINTFITTLSSSMNLLCLLSSRPAKSCPSAPWLTNTSLPEERTKDCREVVEEISRRFRPQLIQIPRFPLTSVRGKTKSVRRGQSYWCIVILSCLFPVASSEGGGPSAERIVAKSIVENGALEVQVRVQVFDGGDLSPLPNAAVVVHGNRSVLVSGQAKNEDAVVMNFLYRMGSWVIITASQKDYVTSSVPWHASRVPLYASVSLYLLAQRPGTLILYDDVIQVFHGSPGGRSQPWLHIPRRSLQLNSSFSELTAVLTTARDLSEISAFPYLLALETNSTGGESGWTDLTAVAAVSAQLFDREGHVVQVTEPIHVSVPLPSDTRVRSPTSVPVWVYDTKIGLWVRNGTGYIKRDGSHLTCDFMASRLGYWIAAFPSTSVTLHYDKLPMRKVSDRGWYGTLGTGLSHPSLRDITAYHTLFLLSILGSLALLVLVLLCVLLYYCRRRCLKPRRHHKQAQASSTLCSSKRDQGTSTSRLNLICGGHAEAAASSSDLDAAKPDVSPSREYKSARDEFSKHVPAHKLRHASKSKQPKGAPRGGESFPMKVHRSTETNNLDNTLLQDDYGRNYSPDDKDHDYRRRHVVNDNRGYTADPPSPSIPDKPPEYSQVSQGQEHLARPTSLNTQPGQIIFCSSLDQMTENMYRSMVPTLVIPAHYMRLSSEFKGSEGGKDGQSQAERDREGQGGNGVSSGIPNQGQSQGGGQMQPQPGVGSPAGSDDNVWASGGPSAPVHIPVLFNDSTMAQMNGELQALTEKKLRELGVKQHPRAWFISLDGRANAHVRHSYIDVGSELGHSGANSSNHSAQSTLSAPAGTSKDCSLDTSLQDTPQERKQSSGRKSKEDRYGGGRKGHSANGSSSGKQYSKLAYHDPLDLSGGVGRMGAGSPLENPLTPLLDDGPEEPRGSTIPRRGRSRGNSSRSSNSETQRDSVTSPEDENDPDDKDENKKSPWQRIEERPLMVFHAKK</sequence>
<name>A0AAD8Z962_9TELE</name>
<protein>
    <recommendedName>
        <fullName evidence="15">Family with sequence similarity 171 member A2b</fullName>
    </recommendedName>
</protein>
<dbReference type="Proteomes" id="UP001239994">
    <property type="component" value="Unassembled WGS sequence"/>
</dbReference>
<dbReference type="InterPro" id="IPR036691">
    <property type="entry name" value="Endo/exonu/phosph_ase_sf"/>
</dbReference>
<feature type="compositionally biased region" description="Basic and acidic residues" evidence="8">
    <location>
        <begin position="1196"/>
        <end position="1213"/>
    </location>
</feature>
<evidence type="ECO:0000256" key="6">
    <source>
        <dbReference type="ARBA" id="ARBA00023136"/>
    </source>
</evidence>
<keyword evidence="6 9" id="KW-0472">Membrane</keyword>
<evidence type="ECO:0000259" key="12">
    <source>
        <dbReference type="Pfam" id="PF20771"/>
    </source>
</evidence>
<evidence type="ECO:0000256" key="8">
    <source>
        <dbReference type="SAM" id="MobiDB-lite"/>
    </source>
</evidence>
<feature type="domain" description="FAM171 N-terminal" evidence="10">
    <location>
        <begin position="495"/>
        <end position="747"/>
    </location>
</feature>
<evidence type="ECO:0000256" key="5">
    <source>
        <dbReference type="ARBA" id="ARBA00022989"/>
    </source>
</evidence>
<feature type="compositionally biased region" description="Basic and acidic residues" evidence="8">
    <location>
        <begin position="1033"/>
        <end position="1051"/>
    </location>
</feature>
<feature type="compositionally biased region" description="Basic and acidic residues" evidence="8">
    <location>
        <begin position="865"/>
        <end position="886"/>
    </location>
</feature>
<accession>A0AAD8Z962</accession>
<feature type="compositionally biased region" description="Basic and acidic residues" evidence="8">
    <location>
        <begin position="933"/>
        <end position="947"/>
    </location>
</feature>
<feature type="region of interest" description="Disordered" evidence="8">
    <location>
        <begin position="1163"/>
        <end position="1332"/>
    </location>
</feature>
<dbReference type="GO" id="GO:0003824">
    <property type="term" value="F:catalytic activity"/>
    <property type="evidence" value="ECO:0007669"/>
    <property type="project" value="InterPro"/>
</dbReference>
<dbReference type="InterPro" id="IPR049175">
    <property type="entry name" value="FAM171_C"/>
</dbReference>
<feature type="compositionally biased region" description="Polar residues" evidence="8">
    <location>
        <begin position="921"/>
        <end position="930"/>
    </location>
</feature>
<dbReference type="Gene3D" id="3.60.10.10">
    <property type="entry name" value="Endonuclease/exonuclease/phosphatase"/>
    <property type="match status" value="1"/>
</dbReference>
<feature type="compositionally biased region" description="Basic and acidic residues" evidence="8">
    <location>
        <begin position="1310"/>
        <end position="1324"/>
    </location>
</feature>
<dbReference type="SUPFAM" id="SSF56219">
    <property type="entry name" value="DNase I-like"/>
    <property type="match status" value="1"/>
</dbReference>
<organism evidence="13 14">
    <name type="scientific">Electrophorus voltai</name>
    <dbReference type="NCBI Taxonomy" id="2609070"/>
    <lineage>
        <taxon>Eukaryota</taxon>
        <taxon>Metazoa</taxon>
        <taxon>Chordata</taxon>
        <taxon>Craniata</taxon>
        <taxon>Vertebrata</taxon>
        <taxon>Euteleostomi</taxon>
        <taxon>Actinopterygii</taxon>
        <taxon>Neopterygii</taxon>
        <taxon>Teleostei</taxon>
        <taxon>Ostariophysi</taxon>
        <taxon>Gymnotiformes</taxon>
        <taxon>Gymnotoidei</taxon>
        <taxon>Gymnotidae</taxon>
        <taxon>Electrophorus</taxon>
    </lineage>
</organism>
<dbReference type="Pfam" id="PF20771">
    <property type="entry name" value="FAM171A1-2-B_C"/>
    <property type="match status" value="1"/>
</dbReference>
<dbReference type="Pfam" id="PF10577">
    <property type="entry name" value="FAM171A1-2-B_N"/>
    <property type="match status" value="1"/>
</dbReference>
<evidence type="ECO:0000259" key="11">
    <source>
        <dbReference type="Pfam" id="PF14529"/>
    </source>
</evidence>
<dbReference type="PANTHER" id="PTHR31626:SF3">
    <property type="entry name" value="PROTEIN FAM171A2"/>
    <property type="match status" value="1"/>
</dbReference>
<dbReference type="PANTHER" id="PTHR31626">
    <property type="entry name" value="SUSHI DOMAIN-CONTAINING PROTEIN"/>
    <property type="match status" value="1"/>
</dbReference>
<feature type="compositionally biased region" description="Low complexity" evidence="8">
    <location>
        <begin position="1073"/>
        <end position="1082"/>
    </location>
</feature>
<evidence type="ECO:0000256" key="4">
    <source>
        <dbReference type="ARBA" id="ARBA00022729"/>
    </source>
</evidence>
<feature type="transmembrane region" description="Helical" evidence="9">
    <location>
        <begin position="789"/>
        <end position="812"/>
    </location>
</feature>
<comment type="similarity">
    <text evidence="2">Belongs to the FAM171 family.</text>
</comment>
<evidence type="ECO:0000256" key="3">
    <source>
        <dbReference type="ARBA" id="ARBA00022692"/>
    </source>
</evidence>
<evidence type="ECO:0000256" key="1">
    <source>
        <dbReference type="ARBA" id="ARBA00004479"/>
    </source>
</evidence>
<keyword evidence="5 9" id="KW-1133">Transmembrane helix</keyword>
<proteinExistence type="inferred from homology"/>
<comment type="caution">
    <text evidence="13">The sequence shown here is derived from an EMBL/GenBank/DDBJ whole genome shotgun (WGS) entry which is preliminary data.</text>
</comment>
<feature type="compositionally biased region" description="Polar residues" evidence="8">
    <location>
        <begin position="1164"/>
        <end position="1177"/>
    </location>
</feature>
<keyword evidence="14" id="KW-1185">Reference proteome</keyword>
<gene>
    <name evidence="13" type="ORF">P4O66_010022</name>
</gene>
<feature type="region of interest" description="Disordered" evidence="8">
    <location>
        <begin position="1031"/>
        <end position="1095"/>
    </location>
</feature>
<dbReference type="EMBL" id="JAROKS010000016">
    <property type="protein sequence ID" value="KAK1794812.1"/>
    <property type="molecule type" value="Genomic_DNA"/>
</dbReference>
<feature type="compositionally biased region" description="Acidic residues" evidence="8">
    <location>
        <begin position="1300"/>
        <end position="1309"/>
    </location>
</feature>
<comment type="subcellular location">
    <subcellularLocation>
        <location evidence="1">Membrane</location>
        <topology evidence="1">Single-pass type I membrane protein</topology>
    </subcellularLocation>
</comment>
<feature type="compositionally biased region" description="Polar residues" evidence="8">
    <location>
        <begin position="1184"/>
        <end position="1195"/>
    </location>
</feature>
<evidence type="ECO:0000313" key="13">
    <source>
        <dbReference type="EMBL" id="KAK1794812.1"/>
    </source>
</evidence>
<feature type="domain" description="Endonuclease/exonuclease/phosphatase" evidence="11">
    <location>
        <begin position="219"/>
        <end position="317"/>
    </location>
</feature>
<dbReference type="InterPro" id="IPR048530">
    <property type="entry name" value="FAM171_N"/>
</dbReference>
<evidence type="ECO:0000259" key="10">
    <source>
        <dbReference type="Pfam" id="PF10577"/>
    </source>
</evidence>
<evidence type="ECO:0000313" key="14">
    <source>
        <dbReference type="Proteomes" id="UP001239994"/>
    </source>
</evidence>
<keyword evidence="3 9" id="KW-0812">Transmembrane</keyword>
<feature type="region of interest" description="Disordered" evidence="8">
    <location>
        <begin position="862"/>
        <end position="991"/>
    </location>
</feature>
<dbReference type="Pfam" id="PF14529">
    <property type="entry name" value="Exo_endo_phos_2"/>
    <property type="match status" value="1"/>
</dbReference>
<reference evidence="13" key="1">
    <citation type="submission" date="2023-03" db="EMBL/GenBank/DDBJ databases">
        <title>Electrophorus voltai genome.</title>
        <authorList>
            <person name="Bian C."/>
        </authorList>
    </citation>
    <scope>NUCLEOTIDE SEQUENCE</scope>
    <source>
        <strain evidence="13">CB-2022</strain>
        <tissue evidence="13">Muscle</tissue>
    </source>
</reference>
<dbReference type="InterPro" id="IPR018890">
    <property type="entry name" value="FAM171"/>
</dbReference>